<dbReference type="AlphaFoldDB" id="X1LJ86"/>
<accession>X1LJ86</accession>
<sequence length="46" mass="5143">ETQVHMDGVEISTGFGIPVNLFLVDMLYHSGETVIIGEAWVRLPDR</sequence>
<organism evidence="1">
    <name type="scientific">marine sediment metagenome</name>
    <dbReference type="NCBI Taxonomy" id="412755"/>
    <lineage>
        <taxon>unclassified sequences</taxon>
        <taxon>metagenomes</taxon>
        <taxon>ecological metagenomes</taxon>
    </lineage>
</organism>
<protein>
    <submittedName>
        <fullName evidence="1">Uncharacterized protein</fullName>
    </submittedName>
</protein>
<feature type="non-terminal residue" evidence="1">
    <location>
        <position position="1"/>
    </location>
</feature>
<dbReference type="EMBL" id="BARU01046862">
    <property type="protein sequence ID" value="GAH94208.1"/>
    <property type="molecule type" value="Genomic_DNA"/>
</dbReference>
<gene>
    <name evidence="1" type="ORF">S03H2_70489</name>
</gene>
<reference evidence="1" key="1">
    <citation type="journal article" date="2014" name="Front. Microbiol.">
        <title>High frequency of phylogenetically diverse reductive dehalogenase-homologous genes in deep subseafloor sedimentary metagenomes.</title>
        <authorList>
            <person name="Kawai M."/>
            <person name="Futagami T."/>
            <person name="Toyoda A."/>
            <person name="Takaki Y."/>
            <person name="Nishi S."/>
            <person name="Hori S."/>
            <person name="Arai W."/>
            <person name="Tsubouchi T."/>
            <person name="Morono Y."/>
            <person name="Uchiyama I."/>
            <person name="Ito T."/>
            <person name="Fujiyama A."/>
            <person name="Inagaki F."/>
            <person name="Takami H."/>
        </authorList>
    </citation>
    <scope>NUCLEOTIDE SEQUENCE</scope>
    <source>
        <strain evidence="1">Expedition CK06-06</strain>
    </source>
</reference>
<proteinExistence type="predicted"/>
<comment type="caution">
    <text evidence="1">The sequence shown here is derived from an EMBL/GenBank/DDBJ whole genome shotgun (WGS) entry which is preliminary data.</text>
</comment>
<name>X1LJ86_9ZZZZ</name>
<evidence type="ECO:0000313" key="1">
    <source>
        <dbReference type="EMBL" id="GAH94208.1"/>
    </source>
</evidence>